<reference evidence="2" key="1">
    <citation type="submission" date="2020-07" db="EMBL/GenBank/DDBJ databases">
        <title>Huge and variable diversity of episymbiotic CPR bacteria and DPANN archaea in groundwater ecosystems.</title>
        <authorList>
            <person name="He C.Y."/>
            <person name="Keren R."/>
            <person name="Whittaker M."/>
            <person name="Farag I.F."/>
            <person name="Doudna J."/>
            <person name="Cate J.H.D."/>
            <person name="Banfield J.F."/>
        </authorList>
    </citation>
    <scope>NUCLEOTIDE SEQUENCE</scope>
    <source>
        <strain evidence="2">NC_groundwater_972_Pr1_S-0.2um_49_27</strain>
    </source>
</reference>
<proteinExistence type="predicted"/>
<name>A0A9D6QY84_9BACT</name>
<organism evidence="2 3">
    <name type="scientific">Candidatus Sungiibacteriota bacterium</name>
    <dbReference type="NCBI Taxonomy" id="2750080"/>
    <lineage>
        <taxon>Bacteria</taxon>
        <taxon>Candidatus Sungiibacteriota</taxon>
    </lineage>
</organism>
<evidence type="ECO:0000313" key="2">
    <source>
        <dbReference type="EMBL" id="MBI3627176.1"/>
    </source>
</evidence>
<dbReference type="EMBL" id="JACQCQ010000002">
    <property type="protein sequence ID" value="MBI3627176.1"/>
    <property type="molecule type" value="Genomic_DNA"/>
</dbReference>
<protein>
    <submittedName>
        <fullName evidence="2">Uncharacterized protein</fullName>
    </submittedName>
</protein>
<evidence type="ECO:0000313" key="3">
    <source>
        <dbReference type="Proteomes" id="UP000808388"/>
    </source>
</evidence>
<dbReference type="AlphaFoldDB" id="A0A9D6QY84"/>
<accession>A0A9D6QY84</accession>
<gene>
    <name evidence="2" type="ORF">HY220_00290</name>
</gene>
<comment type="caution">
    <text evidence="2">The sequence shown here is derived from an EMBL/GenBank/DDBJ whole genome shotgun (WGS) entry which is preliminary data.</text>
</comment>
<keyword evidence="1" id="KW-1133">Transmembrane helix</keyword>
<keyword evidence="1" id="KW-0472">Membrane</keyword>
<feature type="transmembrane region" description="Helical" evidence="1">
    <location>
        <begin position="38"/>
        <end position="61"/>
    </location>
</feature>
<sequence>MRLAIAIVSFCLYVGVNHRLLRLIEKYRKEPMTKTEKFFCLAAGLPILLAECGWLTIRLLAAGLRGWQRGTMKCAVPKEAKDLAKK</sequence>
<dbReference type="Proteomes" id="UP000808388">
    <property type="component" value="Unassembled WGS sequence"/>
</dbReference>
<evidence type="ECO:0000256" key="1">
    <source>
        <dbReference type="SAM" id="Phobius"/>
    </source>
</evidence>
<keyword evidence="1" id="KW-0812">Transmembrane</keyword>